<comment type="subcellular location">
    <subcellularLocation>
        <location evidence="1">Cell membrane</location>
        <topology evidence="1">Multi-pass membrane protein</topology>
    </subcellularLocation>
</comment>
<dbReference type="Gene3D" id="1.10.3860.10">
    <property type="entry name" value="Sodium:dicarboxylate symporter"/>
    <property type="match status" value="1"/>
</dbReference>
<dbReference type="Proteomes" id="UP000003157">
    <property type="component" value="Unassembled WGS sequence"/>
</dbReference>
<dbReference type="GO" id="GO:0005886">
    <property type="term" value="C:plasma membrane"/>
    <property type="evidence" value="ECO:0007669"/>
    <property type="project" value="UniProtKB-SubCell"/>
</dbReference>
<dbReference type="PROSITE" id="PS51257">
    <property type="entry name" value="PROKAR_LIPOPROTEIN"/>
    <property type="match status" value="1"/>
</dbReference>
<evidence type="ECO:0000256" key="5">
    <source>
        <dbReference type="ARBA" id="ARBA00022989"/>
    </source>
</evidence>
<evidence type="ECO:0000256" key="2">
    <source>
        <dbReference type="ARBA" id="ARBA00022448"/>
    </source>
</evidence>
<protein>
    <submittedName>
        <fullName evidence="8">DAACS family dicarboxylate/amino acid:cation symporter</fullName>
    </submittedName>
</protein>
<organism evidence="8 9">
    <name type="scientific">Coprobacillus cateniformis</name>
    <dbReference type="NCBI Taxonomy" id="100884"/>
    <lineage>
        <taxon>Bacteria</taxon>
        <taxon>Bacillati</taxon>
        <taxon>Bacillota</taxon>
        <taxon>Erysipelotrichia</taxon>
        <taxon>Erysipelotrichales</taxon>
        <taxon>Coprobacillaceae</taxon>
        <taxon>Coprobacillus</taxon>
    </lineage>
</organism>
<keyword evidence="6 7" id="KW-0472">Membrane</keyword>
<dbReference type="AlphaFoldDB" id="E7GAZ9"/>
<feature type="transmembrane region" description="Helical" evidence="7">
    <location>
        <begin position="77"/>
        <end position="98"/>
    </location>
</feature>
<feature type="transmembrane region" description="Helical" evidence="7">
    <location>
        <begin position="12"/>
        <end position="31"/>
    </location>
</feature>
<feature type="transmembrane region" description="Helical" evidence="7">
    <location>
        <begin position="110"/>
        <end position="133"/>
    </location>
</feature>
<evidence type="ECO:0000313" key="8">
    <source>
        <dbReference type="EMBL" id="EFW04815.1"/>
    </source>
</evidence>
<name>E7GAZ9_9FIRM</name>
<dbReference type="SUPFAM" id="SSF118215">
    <property type="entry name" value="Proton glutamate symport protein"/>
    <property type="match status" value="1"/>
</dbReference>
<feature type="transmembrane region" description="Helical" evidence="7">
    <location>
        <begin position="177"/>
        <end position="194"/>
    </location>
</feature>
<keyword evidence="3" id="KW-1003">Cell membrane</keyword>
<dbReference type="PANTHER" id="PTHR42865">
    <property type="entry name" value="PROTON/GLUTAMATE-ASPARTATE SYMPORTER"/>
    <property type="match status" value="1"/>
</dbReference>
<dbReference type="Pfam" id="PF00375">
    <property type="entry name" value="SDF"/>
    <property type="match status" value="1"/>
</dbReference>
<feature type="transmembrane region" description="Helical" evidence="7">
    <location>
        <begin position="250"/>
        <end position="275"/>
    </location>
</feature>
<comment type="caution">
    <text evidence="8">The sequence shown here is derived from an EMBL/GenBank/DDBJ whole genome shotgun (WGS) entry which is preliminary data.</text>
</comment>
<dbReference type="OrthoDB" id="9768885at2"/>
<dbReference type="InterPro" id="IPR036458">
    <property type="entry name" value="Na:dicarbo_symporter_sf"/>
</dbReference>
<keyword evidence="2" id="KW-0813">Transport</keyword>
<evidence type="ECO:0000256" key="4">
    <source>
        <dbReference type="ARBA" id="ARBA00022692"/>
    </source>
</evidence>
<accession>E7GAZ9</accession>
<feature type="transmembrane region" description="Helical" evidence="7">
    <location>
        <begin position="51"/>
        <end position="71"/>
    </location>
</feature>
<keyword evidence="4 7" id="KW-0812">Transmembrane</keyword>
<gene>
    <name evidence="8" type="ORF">HMPREF9488_01939</name>
</gene>
<dbReference type="STRING" id="100884.GCA_000269565_02035"/>
<dbReference type="RefSeq" id="WP_008789040.1">
    <property type="nucleotide sequence ID" value="NZ_AKCB01000001.1"/>
</dbReference>
<evidence type="ECO:0000256" key="1">
    <source>
        <dbReference type="ARBA" id="ARBA00004651"/>
    </source>
</evidence>
<dbReference type="InterPro" id="IPR001991">
    <property type="entry name" value="Na-dicarboxylate_symporter"/>
</dbReference>
<dbReference type="HOGENOM" id="CLU_019375_7_1_9"/>
<dbReference type="PRINTS" id="PR00173">
    <property type="entry name" value="EDTRNSPORT"/>
</dbReference>
<evidence type="ECO:0000256" key="7">
    <source>
        <dbReference type="SAM" id="Phobius"/>
    </source>
</evidence>
<dbReference type="EMBL" id="ADKX01000033">
    <property type="protein sequence ID" value="EFW04815.1"/>
    <property type="molecule type" value="Genomic_DNA"/>
</dbReference>
<evidence type="ECO:0000313" key="9">
    <source>
        <dbReference type="Proteomes" id="UP000003157"/>
    </source>
</evidence>
<proteinExistence type="predicted"/>
<dbReference type="PANTHER" id="PTHR42865:SF7">
    <property type="entry name" value="PROTON_GLUTAMATE-ASPARTATE SYMPORTER"/>
    <property type="match status" value="1"/>
</dbReference>
<keyword evidence="9" id="KW-1185">Reference proteome</keyword>
<reference evidence="8 9" key="1">
    <citation type="submission" date="2010-12" db="EMBL/GenBank/DDBJ databases">
        <title>The Genome Sequence of Coprobacillus sp. strain 29_1.</title>
        <authorList>
            <consortium name="The Broad Institute Genome Sequencing Platform"/>
            <person name="Earl A."/>
            <person name="Ward D."/>
            <person name="Feldgarden M."/>
            <person name="Gevers D."/>
            <person name="Daigneault M."/>
            <person name="Sibley C.D."/>
            <person name="White A."/>
            <person name="Strauss J."/>
            <person name="Allen-Vercoe E."/>
            <person name="Young S.K."/>
            <person name="Zeng Q."/>
            <person name="Gargeya S."/>
            <person name="Fitzgerald M."/>
            <person name="Haas B."/>
            <person name="Abouelleil A."/>
            <person name="Alvarado L."/>
            <person name="Arachchi H.M."/>
            <person name="Berlin A."/>
            <person name="Brown A."/>
            <person name="Chapman S.B."/>
            <person name="Chen Z."/>
            <person name="Dunbar C."/>
            <person name="Freedman E."/>
            <person name="Gearin G."/>
            <person name="Gellesch M."/>
            <person name="Goldberg J."/>
            <person name="Griggs A."/>
            <person name="Gujja S."/>
            <person name="Heilman E."/>
            <person name="Heiman D."/>
            <person name="Howarth C."/>
            <person name="Larson L."/>
            <person name="Lui A."/>
            <person name="MacDonald P.J.P."/>
            <person name="Mehta T."/>
            <person name="Montmayeur A."/>
            <person name="Murphy C."/>
            <person name="Neiman D."/>
            <person name="Pearson M."/>
            <person name="Priest M."/>
            <person name="Roberts A."/>
            <person name="Saif S."/>
            <person name="Shea T."/>
            <person name="Shenoy N."/>
            <person name="Sisk P."/>
            <person name="Stolte C."/>
            <person name="Sykes S."/>
            <person name="White J."/>
            <person name="Yandava C."/>
            <person name="Nusbaum C."/>
            <person name="Birren B."/>
        </authorList>
    </citation>
    <scope>NUCLEOTIDE SEQUENCE [LARGE SCALE GENOMIC DNA]</scope>
    <source>
        <strain evidence="8 9">29_1</strain>
    </source>
</reference>
<feature type="transmembrane region" description="Helical" evidence="7">
    <location>
        <begin position="206"/>
        <end position="230"/>
    </location>
</feature>
<keyword evidence="5 7" id="KW-1133">Transmembrane helix</keyword>
<dbReference type="GeneID" id="78229882"/>
<sequence length="447" mass="47694">MKSANKGKKLAMKMIIALVCGLIVGFGCILLRENLIANGQSETWTTINNIFFQDITVEGATSAIGIFYIIGQLFVNSLQLIIVPMVFVSIALAICVITDTKKLGRISSKTILTFFITTICALIFAGIIGALVYQTGAFNAVNASDIVIKEGTVGTNPLAIILSIVPNNFISALTNNGGVLAIVFLAVSVGLAMNQLKDKTKTIKKLFIELSDIISVCLSFIINKFAPYAIFCLLTRTFAAYGIDYLKPALAYVITVLIALFVYLIIAYPIYIMVMAKLSPKPFMKKIAKVALFGFSTSSSAATLPLNKQTTVDEMGVSEQIASFTLPLGMTINMDGTAIMQVIAAIFVAASSGYDVTFTSMAIIAVLALIASIGTPAAPGAGAVILFTILTGMGYTNDAALLSYSLILAINRPIEMLVTSLNVVGDSSTSIIVAKKENMLDEDLYHR</sequence>
<evidence type="ECO:0000256" key="6">
    <source>
        <dbReference type="ARBA" id="ARBA00023136"/>
    </source>
</evidence>
<dbReference type="GO" id="GO:0015293">
    <property type="term" value="F:symporter activity"/>
    <property type="evidence" value="ECO:0007669"/>
    <property type="project" value="UniProtKB-KW"/>
</dbReference>
<evidence type="ECO:0000256" key="3">
    <source>
        <dbReference type="ARBA" id="ARBA00022475"/>
    </source>
</evidence>
<dbReference type="eggNOG" id="COG1301">
    <property type="taxonomic scope" value="Bacteria"/>
</dbReference>